<reference evidence="1" key="1">
    <citation type="submission" date="2018-05" db="EMBL/GenBank/DDBJ databases">
        <authorList>
            <person name="Lanie J.A."/>
            <person name="Ng W.-L."/>
            <person name="Kazmierczak K.M."/>
            <person name="Andrzejewski T.M."/>
            <person name="Davidsen T.M."/>
            <person name="Wayne K.J."/>
            <person name="Tettelin H."/>
            <person name="Glass J.I."/>
            <person name="Rusch D."/>
            <person name="Podicherti R."/>
            <person name="Tsui H.-C.T."/>
            <person name="Winkler M.E."/>
        </authorList>
    </citation>
    <scope>NUCLEOTIDE SEQUENCE</scope>
</reference>
<protein>
    <submittedName>
        <fullName evidence="1">Uncharacterized protein</fullName>
    </submittedName>
</protein>
<feature type="non-terminal residue" evidence="1">
    <location>
        <position position="1"/>
    </location>
</feature>
<dbReference type="EMBL" id="UINC01132374">
    <property type="protein sequence ID" value="SVD14649.1"/>
    <property type="molecule type" value="Genomic_DNA"/>
</dbReference>
<gene>
    <name evidence="1" type="ORF">METZ01_LOCUS367503</name>
</gene>
<feature type="non-terminal residue" evidence="1">
    <location>
        <position position="126"/>
    </location>
</feature>
<organism evidence="1">
    <name type="scientific">marine metagenome</name>
    <dbReference type="NCBI Taxonomy" id="408172"/>
    <lineage>
        <taxon>unclassified sequences</taxon>
        <taxon>metagenomes</taxon>
        <taxon>ecological metagenomes</taxon>
    </lineage>
</organism>
<sequence length="126" mass="14221">VRTGPFSDPTVVTLINRYFVPVHIDNLDGSGIRYGMPPGHEDAYMILETPEIMNGPPVESVIFGRIEGMRGREAAQTTGVLDPQFVKRELVKFLGQHPEYDRTWPTMAQLKDAKDSDSVMRYVELL</sequence>
<name>A0A382SXJ1_9ZZZZ</name>
<dbReference type="AlphaFoldDB" id="A0A382SXJ1"/>
<proteinExistence type="predicted"/>
<accession>A0A382SXJ1</accession>
<evidence type="ECO:0000313" key="1">
    <source>
        <dbReference type="EMBL" id="SVD14649.1"/>
    </source>
</evidence>